<sequence>MDGWLKALIAVTCVAVLAYVGWFGWTQYSAHQAKIERAMRAEEDRQELFEISKAKPGEDDKVRSWCSQADYSLRHTELRSNEYLRQIINNCNILGYLR</sequence>
<evidence type="ECO:0000313" key="2">
    <source>
        <dbReference type="EMBL" id="GLK78051.1"/>
    </source>
</evidence>
<reference evidence="2" key="1">
    <citation type="journal article" date="2014" name="Int. J. Syst. Evol. Microbiol.">
        <title>Complete genome sequence of Corynebacterium casei LMG S-19264T (=DSM 44701T), isolated from a smear-ripened cheese.</title>
        <authorList>
            <consortium name="US DOE Joint Genome Institute (JGI-PGF)"/>
            <person name="Walter F."/>
            <person name="Albersmeier A."/>
            <person name="Kalinowski J."/>
            <person name="Ruckert C."/>
        </authorList>
    </citation>
    <scope>NUCLEOTIDE SEQUENCE</scope>
    <source>
        <strain evidence="2">VKM B-2555</strain>
    </source>
</reference>
<reference evidence="2" key="2">
    <citation type="submission" date="2023-01" db="EMBL/GenBank/DDBJ databases">
        <authorList>
            <person name="Sun Q."/>
            <person name="Evtushenko L."/>
        </authorList>
    </citation>
    <scope>NUCLEOTIDE SEQUENCE</scope>
    <source>
        <strain evidence="2">VKM B-2555</strain>
    </source>
</reference>
<proteinExistence type="predicted"/>
<dbReference type="EMBL" id="BSFK01000016">
    <property type="protein sequence ID" value="GLK78051.1"/>
    <property type="molecule type" value="Genomic_DNA"/>
</dbReference>
<organism evidence="2 3">
    <name type="scientific">Methylopila jiangsuensis</name>
    <dbReference type="NCBI Taxonomy" id="586230"/>
    <lineage>
        <taxon>Bacteria</taxon>
        <taxon>Pseudomonadati</taxon>
        <taxon>Pseudomonadota</taxon>
        <taxon>Alphaproteobacteria</taxon>
        <taxon>Hyphomicrobiales</taxon>
        <taxon>Methylopilaceae</taxon>
        <taxon>Methylopila</taxon>
    </lineage>
</organism>
<dbReference type="AlphaFoldDB" id="A0A9W6JKG9"/>
<keyword evidence="3" id="KW-1185">Reference proteome</keyword>
<dbReference type="RefSeq" id="WP_271205870.1">
    <property type="nucleotide sequence ID" value="NZ_BSFK01000016.1"/>
</dbReference>
<feature type="transmembrane region" description="Helical" evidence="1">
    <location>
        <begin position="7"/>
        <end position="25"/>
    </location>
</feature>
<comment type="caution">
    <text evidence="2">The sequence shown here is derived from an EMBL/GenBank/DDBJ whole genome shotgun (WGS) entry which is preliminary data.</text>
</comment>
<gene>
    <name evidence="2" type="ORF">GCM10008171_33050</name>
</gene>
<keyword evidence="1" id="KW-1133">Transmembrane helix</keyword>
<accession>A0A9W6JKG9</accession>
<name>A0A9W6JKG9_9HYPH</name>
<evidence type="ECO:0000313" key="3">
    <source>
        <dbReference type="Proteomes" id="UP001143364"/>
    </source>
</evidence>
<evidence type="ECO:0000256" key="1">
    <source>
        <dbReference type="SAM" id="Phobius"/>
    </source>
</evidence>
<keyword evidence="1" id="KW-0472">Membrane</keyword>
<keyword evidence="1" id="KW-0812">Transmembrane</keyword>
<dbReference type="Proteomes" id="UP001143364">
    <property type="component" value="Unassembled WGS sequence"/>
</dbReference>
<protein>
    <submittedName>
        <fullName evidence="2">Uncharacterized protein</fullName>
    </submittedName>
</protein>